<dbReference type="AlphaFoldDB" id="M4VG02"/>
<dbReference type="EMBL" id="CP003538">
    <property type="protein sequence ID" value="AGH97420.1"/>
    <property type="molecule type" value="Genomic_DNA"/>
</dbReference>
<sequence length="110" mass="12196">MATSIMCVVFRPAHDKKIGDVSRMMPVIEQVIADCNGLNFSEDVYDSSAFRFFLPSGASVYDADRVVQCLNRLNDRDGGALLEAEQISIPEKSVTLARYPVAERNILRLG</sequence>
<name>M4VG02_9BACT</name>
<evidence type="ECO:0000313" key="1">
    <source>
        <dbReference type="EMBL" id="AGH97420.1"/>
    </source>
</evidence>
<reference evidence="1 2" key="1">
    <citation type="journal article" date="2013" name="ISME J.">
        <title>By their genes ye shall know them: genomic signatures of predatory bacteria.</title>
        <authorList>
            <person name="Pasternak Z."/>
            <person name="Pietrokovski S."/>
            <person name="Rotem O."/>
            <person name="Gophna U."/>
            <person name="Lurie-Weinberger M.N."/>
            <person name="Jurkevitch E."/>
        </authorList>
    </citation>
    <scope>NUCLEOTIDE SEQUENCE [LARGE SCALE GENOMIC DNA]</scope>
    <source>
        <strain evidence="1">EPB</strain>
    </source>
</reference>
<dbReference type="Proteomes" id="UP000011932">
    <property type="component" value="Chromosome"/>
</dbReference>
<dbReference type="RefSeq" id="WP_015466973.1">
    <property type="nucleotide sequence ID" value="NC_020812.1"/>
</dbReference>
<accession>M4VG02</accession>
<evidence type="ECO:0000313" key="2">
    <source>
        <dbReference type="Proteomes" id="UP000011932"/>
    </source>
</evidence>
<dbReference type="OrthoDB" id="9832471at2"/>
<proteinExistence type="predicted"/>
<dbReference type="STRING" id="349215.A11S_596"/>
<dbReference type="HOGENOM" id="CLU_2168050_0_0_5"/>
<gene>
    <name evidence="1" type="ORF">A11S_596</name>
</gene>
<protein>
    <submittedName>
        <fullName evidence="1">Uncharacterized protein</fullName>
    </submittedName>
</protein>
<dbReference type="KEGG" id="man:A11S_596"/>
<organism evidence="1 2">
    <name type="scientific">Micavibrio aeruginosavorus EPB</name>
    <dbReference type="NCBI Taxonomy" id="349215"/>
    <lineage>
        <taxon>Bacteria</taxon>
        <taxon>Pseudomonadati</taxon>
        <taxon>Bdellovibrionota</taxon>
        <taxon>Bdellovibrionia</taxon>
        <taxon>Bdellovibrionales</taxon>
        <taxon>Pseudobdellovibrionaceae</taxon>
        <taxon>Micavibrio</taxon>
    </lineage>
</organism>